<dbReference type="Proteomes" id="UP001219525">
    <property type="component" value="Unassembled WGS sequence"/>
</dbReference>
<gene>
    <name evidence="1" type="ORF">GGX14DRAFT_523279</name>
</gene>
<proteinExistence type="predicted"/>
<sequence>MFHKRGLQTDLTNWRGLFLSNFLANSPISWLTTELTAYSSRMGIVPETQVAVQQGVQTRDLMSFLAAVQTWSERHKQTVYALKRDQMKGFDYLSPEGFYDADVDSLVITTSNALKADPHRRDDTLQVMVSMAEATDDSFLFAKSLRACQKFCLHMERFQFAYGWLTQWRKTFAYVLNDKDLNPADRLSFPSVTIEPGVDPWIVKYYEVPVIRTGLDFLNAKVDDPGVRFTELKDIIDAFTFPRLTGRLPITLLRKMVAQNIVSRCRALLSLQPIKQADAEMLDVRISTKIHAILGMPFSPSSKILTLPVSLHGLGFPSIARINAGIASRRVTAAVTGPSTLVVQLQGRNLSILHGELMGHVLALVLCRNIDQTVVPTLYSDHQNSVDLLDDIRNGTNQEYRLRGMNGRSYYRWILALTRDRRINMLYTRGHSAELSLPSQLNREADHYASGSQRFPDLVPFAPTPTFTMDEYTLYTKADGWIESNTRTFVDFFLAKGAAELLALGNRLRMLNSVHDNVPPPDYPYTRALSAHSAVIQLYARSGQLPTAEVLESRSKLMSCMCRLGCDAMESVHHVFVDCIHFEEWRRAAGEEVSLRTERKLVAAGILREEDQRAIMNAAKSLFVDDDVVWPLKISQYYLGRIPRIGDRITCEMIPDTVKRRILASHLSADWHTSAIRLAGRIFGSIQRTMAARASS</sequence>
<accession>A0AAD6YDI1</accession>
<evidence type="ECO:0000313" key="2">
    <source>
        <dbReference type="Proteomes" id="UP001219525"/>
    </source>
</evidence>
<dbReference type="EMBL" id="JARJCW010000048">
    <property type="protein sequence ID" value="KAJ7204063.1"/>
    <property type="molecule type" value="Genomic_DNA"/>
</dbReference>
<dbReference type="AlphaFoldDB" id="A0AAD6YDI1"/>
<name>A0AAD6YDI1_9AGAR</name>
<comment type="caution">
    <text evidence="1">The sequence shown here is derived from an EMBL/GenBank/DDBJ whole genome shotgun (WGS) entry which is preliminary data.</text>
</comment>
<keyword evidence="2" id="KW-1185">Reference proteome</keyword>
<reference evidence="1" key="1">
    <citation type="submission" date="2023-03" db="EMBL/GenBank/DDBJ databases">
        <title>Massive genome expansion in bonnet fungi (Mycena s.s.) driven by repeated elements and novel gene families across ecological guilds.</title>
        <authorList>
            <consortium name="Lawrence Berkeley National Laboratory"/>
            <person name="Harder C.B."/>
            <person name="Miyauchi S."/>
            <person name="Viragh M."/>
            <person name="Kuo A."/>
            <person name="Thoen E."/>
            <person name="Andreopoulos B."/>
            <person name="Lu D."/>
            <person name="Skrede I."/>
            <person name="Drula E."/>
            <person name="Henrissat B."/>
            <person name="Morin E."/>
            <person name="Kohler A."/>
            <person name="Barry K."/>
            <person name="LaButti K."/>
            <person name="Morin E."/>
            <person name="Salamov A."/>
            <person name="Lipzen A."/>
            <person name="Mereny Z."/>
            <person name="Hegedus B."/>
            <person name="Baldrian P."/>
            <person name="Stursova M."/>
            <person name="Weitz H."/>
            <person name="Taylor A."/>
            <person name="Grigoriev I.V."/>
            <person name="Nagy L.G."/>
            <person name="Martin F."/>
            <person name="Kauserud H."/>
        </authorList>
    </citation>
    <scope>NUCLEOTIDE SEQUENCE</scope>
    <source>
        <strain evidence="1">9144</strain>
    </source>
</reference>
<protein>
    <submittedName>
        <fullName evidence="1">Uncharacterized protein</fullName>
    </submittedName>
</protein>
<evidence type="ECO:0000313" key="1">
    <source>
        <dbReference type="EMBL" id="KAJ7204063.1"/>
    </source>
</evidence>
<organism evidence="1 2">
    <name type="scientific">Mycena pura</name>
    <dbReference type="NCBI Taxonomy" id="153505"/>
    <lineage>
        <taxon>Eukaryota</taxon>
        <taxon>Fungi</taxon>
        <taxon>Dikarya</taxon>
        <taxon>Basidiomycota</taxon>
        <taxon>Agaricomycotina</taxon>
        <taxon>Agaricomycetes</taxon>
        <taxon>Agaricomycetidae</taxon>
        <taxon>Agaricales</taxon>
        <taxon>Marasmiineae</taxon>
        <taxon>Mycenaceae</taxon>
        <taxon>Mycena</taxon>
    </lineage>
</organism>